<dbReference type="HOGENOM" id="CLU_002274_3_0_1"/>
<dbReference type="PROSITE" id="PS50837">
    <property type="entry name" value="NACHT"/>
    <property type="match status" value="1"/>
</dbReference>
<dbReference type="AlphaFoldDB" id="W5LVC9"/>
<dbReference type="GO" id="GO:0006954">
    <property type="term" value="P:inflammatory response"/>
    <property type="evidence" value="ECO:0007669"/>
    <property type="project" value="UniProtKB-KW"/>
</dbReference>
<dbReference type="InterPro" id="IPR033516">
    <property type="entry name" value="CARD8/ASC/NALP1_CARD"/>
</dbReference>
<keyword evidence="4" id="KW-1003">Cell membrane</keyword>
<dbReference type="InterPro" id="IPR001315">
    <property type="entry name" value="CARD"/>
</dbReference>
<dbReference type="InterPro" id="IPR032675">
    <property type="entry name" value="LRR_dom_sf"/>
</dbReference>
<dbReference type="InParanoid" id="W5LVC9"/>
<dbReference type="InterPro" id="IPR041267">
    <property type="entry name" value="NLRP_HD2"/>
</dbReference>
<dbReference type="GO" id="GO:0045087">
    <property type="term" value="P:innate immune response"/>
    <property type="evidence" value="ECO:0007669"/>
    <property type="project" value="UniProtKB-KW"/>
</dbReference>
<dbReference type="STRING" id="7918.ENSLOCP00000000086"/>
<dbReference type="Pfam" id="PF00619">
    <property type="entry name" value="CARD"/>
    <property type="match status" value="1"/>
</dbReference>
<dbReference type="GeneTree" id="ENSGT01150000286927"/>
<dbReference type="Pfam" id="PF17779">
    <property type="entry name" value="WHD_NOD2"/>
    <property type="match status" value="1"/>
</dbReference>
<evidence type="ECO:0000256" key="8">
    <source>
        <dbReference type="ARBA" id="ARBA00022737"/>
    </source>
</evidence>
<feature type="domain" description="NACHT" evidence="19">
    <location>
        <begin position="245"/>
        <end position="376"/>
    </location>
</feature>
<keyword evidence="13" id="KW-0472">Membrane</keyword>
<reference evidence="21" key="1">
    <citation type="submission" date="2011-12" db="EMBL/GenBank/DDBJ databases">
        <title>The Draft Genome of Lepisosteus oculatus.</title>
        <authorList>
            <consortium name="The Broad Institute Genome Assembly &amp; Analysis Group"/>
            <consortium name="Computational R&amp;D Group"/>
            <consortium name="and Sequencing Platform"/>
            <person name="Di Palma F."/>
            <person name="Alfoldi J."/>
            <person name="Johnson J."/>
            <person name="Berlin A."/>
            <person name="Gnerre S."/>
            <person name="Jaffe D."/>
            <person name="MacCallum I."/>
            <person name="Young S."/>
            <person name="Walker B.J."/>
            <person name="Lander E.S."/>
            <person name="Lindblad-Toh K."/>
        </authorList>
    </citation>
    <scope>NUCLEOTIDE SEQUENCE [LARGE SCALE GENOMIC DNA]</scope>
</reference>
<name>W5LVC9_LEPOC</name>
<evidence type="ECO:0000256" key="6">
    <source>
        <dbReference type="ARBA" id="ARBA00022588"/>
    </source>
</evidence>
<dbReference type="SUPFAM" id="SSF47986">
    <property type="entry name" value="DEATH domain"/>
    <property type="match status" value="1"/>
</dbReference>
<evidence type="ECO:0000256" key="14">
    <source>
        <dbReference type="ARBA" id="ARBA00023139"/>
    </source>
</evidence>
<feature type="domain" description="CARD" evidence="18">
    <location>
        <begin position="57"/>
        <end position="141"/>
    </location>
</feature>
<dbReference type="Gene3D" id="3.40.50.300">
    <property type="entry name" value="P-loop containing nucleotide triphosphate hydrolases"/>
    <property type="match status" value="1"/>
</dbReference>
<dbReference type="GO" id="GO:0005829">
    <property type="term" value="C:cytosol"/>
    <property type="evidence" value="ECO:0007669"/>
    <property type="project" value="UniProtKB-SubCell"/>
</dbReference>
<keyword evidence="7" id="KW-0433">Leucine-rich repeat</keyword>
<dbReference type="GO" id="GO:0042981">
    <property type="term" value="P:regulation of apoptotic process"/>
    <property type="evidence" value="ECO:0007669"/>
    <property type="project" value="InterPro"/>
</dbReference>
<dbReference type="SUPFAM" id="SSF52540">
    <property type="entry name" value="P-loop containing nucleoside triphosphate hydrolases"/>
    <property type="match status" value="1"/>
</dbReference>
<dbReference type="SUPFAM" id="SSF52047">
    <property type="entry name" value="RNI-like"/>
    <property type="match status" value="1"/>
</dbReference>
<evidence type="ECO:0000256" key="2">
    <source>
        <dbReference type="ARBA" id="ARBA00004193"/>
    </source>
</evidence>
<dbReference type="InterPro" id="IPR029495">
    <property type="entry name" value="NACHT-assoc"/>
</dbReference>
<keyword evidence="12" id="KW-0391">Immunity</keyword>
<evidence type="ECO:0000256" key="7">
    <source>
        <dbReference type="ARBA" id="ARBA00022614"/>
    </source>
</evidence>
<evidence type="ECO:0000256" key="5">
    <source>
        <dbReference type="ARBA" id="ARBA00022490"/>
    </source>
</evidence>
<evidence type="ECO:0000259" key="18">
    <source>
        <dbReference type="PROSITE" id="PS50209"/>
    </source>
</evidence>
<evidence type="ECO:0000256" key="9">
    <source>
        <dbReference type="ARBA" id="ARBA00022741"/>
    </source>
</evidence>
<evidence type="ECO:0000259" key="19">
    <source>
        <dbReference type="PROSITE" id="PS50837"/>
    </source>
</evidence>
<dbReference type="InterPro" id="IPR001611">
    <property type="entry name" value="Leu-rich_rpt"/>
</dbReference>
<dbReference type="InterPro" id="IPR027417">
    <property type="entry name" value="P-loop_NTPase"/>
</dbReference>
<keyword evidence="11" id="KW-0832">Ubl conjugation</keyword>
<evidence type="ECO:0000256" key="17">
    <source>
        <dbReference type="ARBA" id="ARBA00038296"/>
    </source>
</evidence>
<dbReference type="InterPro" id="IPR007111">
    <property type="entry name" value="NACHT_NTPase"/>
</dbReference>
<dbReference type="Ensembl" id="ENSLOCT00000000086.1">
    <property type="protein sequence ID" value="ENSLOCP00000000086.1"/>
    <property type="gene ID" value="ENSLOCG00000000073.1"/>
</dbReference>
<dbReference type="Pfam" id="PF13516">
    <property type="entry name" value="LRR_6"/>
    <property type="match status" value="4"/>
</dbReference>
<dbReference type="Gene3D" id="3.80.10.10">
    <property type="entry name" value="Ribonuclease Inhibitor"/>
    <property type="match status" value="2"/>
</dbReference>
<dbReference type="GO" id="GO:0016323">
    <property type="term" value="C:basolateral plasma membrane"/>
    <property type="evidence" value="ECO:0007669"/>
    <property type="project" value="UniProtKB-SubCell"/>
</dbReference>
<dbReference type="SMART" id="SM01288">
    <property type="entry name" value="FISNA"/>
    <property type="match status" value="1"/>
</dbReference>
<evidence type="ECO:0000256" key="4">
    <source>
        <dbReference type="ARBA" id="ARBA00022475"/>
    </source>
</evidence>
<dbReference type="eggNOG" id="ENOG502SBIG">
    <property type="taxonomic scope" value="Eukaryota"/>
</dbReference>
<dbReference type="Pfam" id="PF14484">
    <property type="entry name" value="FISNA"/>
    <property type="match status" value="1"/>
</dbReference>
<evidence type="ECO:0000256" key="12">
    <source>
        <dbReference type="ARBA" id="ARBA00022859"/>
    </source>
</evidence>
<comment type="similarity">
    <text evidence="17">Belongs to the NOD1-NOD2 family.</text>
</comment>
<evidence type="ECO:0000256" key="1">
    <source>
        <dbReference type="ARBA" id="ARBA00004187"/>
    </source>
</evidence>
<evidence type="ECO:0000313" key="21">
    <source>
        <dbReference type="Proteomes" id="UP000018468"/>
    </source>
</evidence>
<evidence type="ECO:0000256" key="11">
    <source>
        <dbReference type="ARBA" id="ARBA00022843"/>
    </source>
</evidence>
<dbReference type="InterPro" id="IPR011029">
    <property type="entry name" value="DEATH-like_dom_sf"/>
</dbReference>
<dbReference type="PROSITE" id="PS50209">
    <property type="entry name" value="CARD"/>
    <property type="match status" value="1"/>
</dbReference>
<evidence type="ECO:0000256" key="13">
    <source>
        <dbReference type="ARBA" id="ARBA00023136"/>
    </source>
</evidence>
<organism evidence="20 21">
    <name type="scientific">Lepisosteus oculatus</name>
    <name type="common">Spotted gar</name>
    <dbReference type="NCBI Taxonomy" id="7918"/>
    <lineage>
        <taxon>Eukaryota</taxon>
        <taxon>Metazoa</taxon>
        <taxon>Chordata</taxon>
        <taxon>Craniata</taxon>
        <taxon>Vertebrata</taxon>
        <taxon>Euteleostomi</taxon>
        <taxon>Actinopterygii</taxon>
        <taxon>Neopterygii</taxon>
        <taxon>Holostei</taxon>
        <taxon>Semionotiformes</taxon>
        <taxon>Lepisosteidae</taxon>
        <taxon>Lepisosteus</taxon>
    </lineage>
</organism>
<dbReference type="Gene3D" id="1.10.533.10">
    <property type="entry name" value="Death Domain, Fas"/>
    <property type="match status" value="1"/>
</dbReference>
<keyword evidence="15" id="KW-0395">Inflammatory response</keyword>
<evidence type="ECO:0000256" key="3">
    <source>
        <dbReference type="ARBA" id="ARBA00004514"/>
    </source>
</evidence>
<comment type="subcellular location">
    <subcellularLocation>
        <location evidence="1">Basolateral cell membrane</location>
    </subcellularLocation>
    <subcellularLocation>
        <location evidence="2">Cell membrane</location>
        <topology evidence="2">Lipid-anchor</topology>
    </subcellularLocation>
    <subcellularLocation>
        <location evidence="3">Cytoplasm</location>
        <location evidence="3">Cytosol</location>
    </subcellularLocation>
</comment>
<dbReference type="InterPro" id="IPR041075">
    <property type="entry name" value="NOD1/2_WH"/>
</dbReference>
<keyword evidence="9" id="KW-0547">Nucleotide-binding</keyword>
<dbReference type="PANTHER" id="PTHR24106">
    <property type="entry name" value="NACHT, LRR AND CARD DOMAINS-CONTAINING"/>
    <property type="match status" value="1"/>
</dbReference>
<protein>
    <recommendedName>
        <fullName evidence="22">NACHT domain-containing protein</fullName>
    </recommendedName>
</protein>
<dbReference type="Pfam" id="PF05729">
    <property type="entry name" value="NACHT"/>
    <property type="match status" value="1"/>
</dbReference>
<dbReference type="Bgee" id="ENSLOCG00000000073">
    <property type="expression patterns" value="Expressed in intestine and 2 other cell types or tissues"/>
</dbReference>
<evidence type="ECO:0000313" key="20">
    <source>
        <dbReference type="Ensembl" id="ENSLOCP00000000086.1"/>
    </source>
</evidence>
<reference evidence="20" key="3">
    <citation type="submission" date="2025-09" db="UniProtKB">
        <authorList>
            <consortium name="Ensembl"/>
        </authorList>
    </citation>
    <scope>IDENTIFICATION</scope>
</reference>
<dbReference type="GO" id="GO:0005524">
    <property type="term" value="F:ATP binding"/>
    <property type="evidence" value="ECO:0007669"/>
    <property type="project" value="UniProtKB-KW"/>
</dbReference>
<evidence type="ECO:0008006" key="22">
    <source>
        <dbReference type="Google" id="ProtNLM"/>
    </source>
</evidence>
<dbReference type="FunFam" id="3.40.50.300:FF:001524">
    <property type="entry name" value="Si:dkey-126g1.7"/>
    <property type="match status" value="1"/>
</dbReference>
<evidence type="ECO:0000256" key="15">
    <source>
        <dbReference type="ARBA" id="ARBA00023198"/>
    </source>
</evidence>
<dbReference type="FunFam" id="1.10.533.10:FF:000013">
    <property type="entry name" value="Apoptosis-associated speck-like protein containing a CARD"/>
    <property type="match status" value="1"/>
</dbReference>
<keyword evidence="8" id="KW-0677">Repeat</keyword>
<proteinExistence type="inferred from homology"/>
<keyword evidence="10" id="KW-0067">ATP-binding</keyword>
<accession>W5LVC9</accession>
<keyword evidence="14" id="KW-0564">Palmitate</keyword>
<evidence type="ECO:0000256" key="16">
    <source>
        <dbReference type="ARBA" id="ARBA00023288"/>
    </source>
</evidence>
<evidence type="ECO:0000256" key="10">
    <source>
        <dbReference type="ARBA" id="ARBA00022840"/>
    </source>
</evidence>
<keyword evidence="21" id="KW-1185">Reference proteome</keyword>
<reference evidence="20" key="2">
    <citation type="submission" date="2025-08" db="UniProtKB">
        <authorList>
            <consortium name="Ensembl"/>
        </authorList>
    </citation>
    <scope>IDENTIFICATION</scope>
</reference>
<keyword evidence="6" id="KW-0399">Innate immunity</keyword>
<dbReference type="Proteomes" id="UP000018468">
    <property type="component" value="Unassembled WGS sequence"/>
</dbReference>
<dbReference type="Pfam" id="PF17776">
    <property type="entry name" value="NLRC4_HD2"/>
    <property type="match status" value="1"/>
</dbReference>
<keyword evidence="16" id="KW-0449">Lipoprotein</keyword>
<dbReference type="SMART" id="SM00368">
    <property type="entry name" value="LRR_RI"/>
    <property type="match status" value="7"/>
</dbReference>
<sequence length="975" mass="109321">MARRLFLARVRALPMTRVGCVLSATRRHDSSCIEVSKCQNKLPPPLPYFCSFPPGAEFADRHRAALIQRVTQVGPLADELLSVGMIHQESYSRVLAAATPQDRMRELYSALDSGGETVKDAFYSVLQRDYSHLVHDLDPSAGRLLAPASQTPLTGWLQTLRDKHKAALKRRFEVVSEGVAQPGEQTLMDDVFTHVWITEGSSAEVDRGHEVRQLETVSRSRTPALRRIRCADIFTPMPGQARPIRTVLMKGVAGIGKTFSVRKFIHDWAAGRENQDIDFVFFFPFCELNLIRSEMSLLELVQCFCPEIQSSHVFDQCKVLFVFDGLDETRLPLKFRMNQRWSDSRKPTSVDTLFTNLLKGNLLIEASVWITSRPAAAGLIPAELVSRVTEVQGFEDQQKEEYIRKKCGNEALGEDVIAHIKTLRSLHMMCYVPVFCWIVVTVLVHTLEADNRDNPRTLTDFYTNFLLVLLTAKEEKEKKENVLEANKEAILKLGRLAFESLEESNIVFYDKDLKEYGIDINNSSLYSGVCREIFKQNSSLFQEKAYCFLHLTVQEYFAALYVFGSYQKSNINPLKKTFGDFPTFGKKSLFSLNEAALIKANKSRNGHLDLFVRFLLGMGMETNQDLLKGFLSNAEDHSSDIEKTAGFIKKLIRETSSPERCLNLFHCLSELKDKSLMDEFNATLETGKLSRQRLSPSQCSALAYFSLLSESEIDDLDMSQYATSEECARRLLPLAKISKSLRMLSCGLTERCCEDLASNLQSPHCRLRELDLSYNSLGDSGVNMLSAALRESSCELEKLKLEDCRLTERCCGPLASALQAPRSRLTELDLSYNKLGDSGVKLLSAALQGPRCNLTILSLSDCGLSARACEDLASAIASPDFCLRVLDLSSNRLGDSGAKLLFAVLRNPDCKLRSLGLSDCGLTDRCCRDLAWTLHSEHYSLRVLNLGENNLGDTAVKLLSAALRDPNSKLTSLRY</sequence>
<dbReference type="CDD" id="cd08330">
    <property type="entry name" value="CARD_ASC_NALP1"/>
    <property type="match status" value="1"/>
</dbReference>
<dbReference type="OMA" id="IHFRGQF"/>
<keyword evidence="5" id="KW-0963">Cytoplasm</keyword>
<dbReference type="InterPro" id="IPR051261">
    <property type="entry name" value="NLR"/>
</dbReference>